<sequence length="90" mass="9898">MPILRFVNTGTEVEFSDSVALIEMEDHIMFGCKSGNCGTCAVRIVSGAENLSARTDREHRLFELTGETDPALRLACQCRAFGDAVLFEIN</sequence>
<dbReference type="Gene3D" id="3.10.20.30">
    <property type="match status" value="1"/>
</dbReference>
<dbReference type="PROSITE" id="PS00197">
    <property type="entry name" value="2FE2S_FER_1"/>
    <property type="match status" value="1"/>
</dbReference>
<feature type="domain" description="2Fe-2S ferredoxin-type" evidence="1">
    <location>
        <begin position="27"/>
        <end position="80"/>
    </location>
</feature>
<protein>
    <submittedName>
        <fullName evidence="2">Ferredoxin</fullName>
    </submittedName>
</protein>
<evidence type="ECO:0000313" key="2">
    <source>
        <dbReference type="EMBL" id="GLS05001.1"/>
    </source>
</evidence>
<dbReference type="Proteomes" id="UP001156836">
    <property type="component" value="Unassembled WGS sequence"/>
</dbReference>
<dbReference type="EMBL" id="BSOZ01000032">
    <property type="protein sequence ID" value="GLS05001.1"/>
    <property type="molecule type" value="Genomic_DNA"/>
</dbReference>
<dbReference type="InterPro" id="IPR006058">
    <property type="entry name" value="2Fe2S_fd_BS"/>
</dbReference>
<proteinExistence type="predicted"/>
<reference evidence="3" key="1">
    <citation type="journal article" date="2019" name="Int. J. Syst. Evol. Microbiol.">
        <title>The Global Catalogue of Microorganisms (GCM) 10K type strain sequencing project: providing services to taxonomists for standard genome sequencing and annotation.</title>
        <authorList>
            <consortium name="The Broad Institute Genomics Platform"/>
            <consortium name="The Broad Institute Genome Sequencing Center for Infectious Disease"/>
            <person name="Wu L."/>
            <person name="Ma J."/>
        </authorList>
    </citation>
    <scope>NUCLEOTIDE SEQUENCE [LARGE SCALE GENOMIC DNA]</scope>
    <source>
        <strain evidence="3">NBRC 104970</strain>
    </source>
</reference>
<gene>
    <name evidence="2" type="ORF">GCM10007860_21510</name>
</gene>
<name>A0ABQ6BT83_9NEIS</name>
<evidence type="ECO:0000259" key="1">
    <source>
        <dbReference type="Pfam" id="PF00111"/>
    </source>
</evidence>
<dbReference type="InterPro" id="IPR012675">
    <property type="entry name" value="Beta-grasp_dom_sf"/>
</dbReference>
<evidence type="ECO:0000313" key="3">
    <source>
        <dbReference type="Proteomes" id="UP001156836"/>
    </source>
</evidence>
<dbReference type="InterPro" id="IPR036010">
    <property type="entry name" value="2Fe-2S_ferredoxin-like_sf"/>
</dbReference>
<dbReference type="InterPro" id="IPR001041">
    <property type="entry name" value="2Fe-2S_ferredoxin-type"/>
</dbReference>
<dbReference type="SUPFAM" id="SSF54292">
    <property type="entry name" value="2Fe-2S ferredoxin-like"/>
    <property type="match status" value="1"/>
</dbReference>
<accession>A0ABQ6BT83</accession>
<dbReference type="Pfam" id="PF00111">
    <property type="entry name" value="Fer2"/>
    <property type="match status" value="1"/>
</dbReference>
<organism evidence="2 3">
    <name type="scientific">Chitiniphilus shinanonensis</name>
    <dbReference type="NCBI Taxonomy" id="553088"/>
    <lineage>
        <taxon>Bacteria</taxon>
        <taxon>Pseudomonadati</taxon>
        <taxon>Pseudomonadota</taxon>
        <taxon>Betaproteobacteria</taxon>
        <taxon>Neisseriales</taxon>
        <taxon>Chitinibacteraceae</taxon>
        <taxon>Chitiniphilus</taxon>
    </lineage>
</organism>
<comment type="caution">
    <text evidence="2">The sequence shown here is derived from an EMBL/GenBank/DDBJ whole genome shotgun (WGS) entry which is preliminary data.</text>
</comment>
<dbReference type="RefSeq" id="WP_018749354.1">
    <property type="nucleotide sequence ID" value="NZ_BAABUF010000027.1"/>
</dbReference>
<dbReference type="CDD" id="cd00207">
    <property type="entry name" value="fer2"/>
    <property type="match status" value="1"/>
</dbReference>
<keyword evidence="3" id="KW-1185">Reference proteome</keyword>